<organism evidence="3 4">
    <name type="scientific">Staphylococcus aureus</name>
    <dbReference type="NCBI Taxonomy" id="1280"/>
    <lineage>
        <taxon>Bacteria</taxon>
        <taxon>Bacillati</taxon>
        <taxon>Bacillota</taxon>
        <taxon>Bacilli</taxon>
        <taxon>Bacillales</taxon>
        <taxon>Staphylococcaceae</taxon>
        <taxon>Staphylococcus</taxon>
    </lineage>
</organism>
<dbReference type="InterPro" id="IPR003869">
    <property type="entry name" value="Polysac_CapD-like"/>
</dbReference>
<evidence type="ECO:0000256" key="1">
    <source>
        <dbReference type="ARBA" id="ARBA00007430"/>
    </source>
</evidence>
<sequence>MDGVELLKMPNIEDVMSGELEVNQLKKVEVEDLLGRDPVELDMDMISNELTNKTILVTGAGGSIGSEICRQVCNSIQNVLFYLAMVKTVFI</sequence>
<dbReference type="Proteomes" id="UP000255091">
    <property type="component" value="Unassembled WGS sequence"/>
</dbReference>
<protein>
    <submittedName>
        <fullName evidence="3">Capsular polysaccharide synthesis enzyme Cap8D</fullName>
    </submittedName>
</protein>
<dbReference type="PANTHER" id="PTHR43318:SF1">
    <property type="entry name" value="POLYSACCHARIDE BIOSYNTHESIS PROTEIN EPSC-RELATED"/>
    <property type="match status" value="1"/>
</dbReference>
<proteinExistence type="inferred from homology"/>
<evidence type="ECO:0000313" key="3">
    <source>
        <dbReference type="EMBL" id="SUK28263.1"/>
    </source>
</evidence>
<dbReference type="EMBL" id="UHAP01000001">
    <property type="protein sequence ID" value="SUK28263.1"/>
    <property type="molecule type" value="Genomic_DNA"/>
</dbReference>
<dbReference type="PANTHER" id="PTHR43318">
    <property type="entry name" value="UDP-N-ACETYLGLUCOSAMINE 4,6-DEHYDRATASE"/>
    <property type="match status" value="1"/>
</dbReference>
<comment type="similarity">
    <text evidence="1">Belongs to the polysaccharide synthase family.</text>
</comment>
<reference evidence="3 4" key="1">
    <citation type="submission" date="2018-06" db="EMBL/GenBank/DDBJ databases">
        <authorList>
            <consortium name="Pathogen Informatics"/>
            <person name="Doyle S."/>
        </authorList>
    </citation>
    <scope>NUCLEOTIDE SEQUENCE [LARGE SCALE GENOMIC DNA]</scope>
    <source>
        <strain evidence="3 4">NCTC6133</strain>
    </source>
</reference>
<evidence type="ECO:0000313" key="4">
    <source>
        <dbReference type="Proteomes" id="UP000255091"/>
    </source>
</evidence>
<dbReference type="Gene3D" id="3.40.50.720">
    <property type="entry name" value="NAD(P)-binding Rossmann-like Domain"/>
    <property type="match status" value="2"/>
</dbReference>
<name>A0A380DHV4_STAAU</name>
<dbReference type="InterPro" id="IPR036291">
    <property type="entry name" value="NAD(P)-bd_dom_sf"/>
</dbReference>
<dbReference type="AlphaFoldDB" id="A0A380DHV4"/>
<evidence type="ECO:0000259" key="2">
    <source>
        <dbReference type="Pfam" id="PF02719"/>
    </source>
</evidence>
<dbReference type="Pfam" id="PF02719">
    <property type="entry name" value="Polysacc_synt_2"/>
    <property type="match status" value="1"/>
</dbReference>
<dbReference type="InterPro" id="IPR051203">
    <property type="entry name" value="Polysaccharide_Synthase-Rel"/>
</dbReference>
<gene>
    <name evidence="3" type="ORF">NCTC6133_00137</name>
</gene>
<dbReference type="SUPFAM" id="SSF51735">
    <property type="entry name" value="NAD(P)-binding Rossmann-fold domains"/>
    <property type="match status" value="1"/>
</dbReference>
<accession>A0A380DHV4</accession>
<feature type="domain" description="Polysaccharide biosynthesis protein CapD-like" evidence="2">
    <location>
        <begin position="55"/>
        <end position="76"/>
    </location>
</feature>